<gene>
    <name evidence="5" type="ORF">EAH86_03800</name>
</gene>
<dbReference type="SUPFAM" id="SSF53474">
    <property type="entry name" value="alpha/beta-Hydrolases"/>
    <property type="match status" value="1"/>
</dbReference>
<dbReference type="InterPro" id="IPR029058">
    <property type="entry name" value="AB_hydrolase_fold"/>
</dbReference>
<sequence length="368" mass="37768">MRARWLTSAACRITVAARRHRRSPTSPRRTEEGRGAGMSVGRVSSAALALGAALAVASCVGADAPKTASTSTSSVVSRQPAAEVVTLKTLAALPAETPTLTIGDQLGAEPTYLTRAVAYPSGGLVISGVLHTPKATGTFPAVVLVHGGVSPSDYTTGSELKREQAALAQAGYVVLVTDLRGFAASDRNPSTGDVDMGATQDIVNAARALAGTKALHVDPQRIGLVGHSLGGLQVINAMVAAPPAAQAVVAIAPASTTVWNNVQRFLKPGEAGYAAVVGPHGTQQENPQFWADVSPATMAARATAPLLIVQGTADKVVDPAWTPATESAWKAAGKPVSVARIDGADHFLDPLWQKGFDALLGFLDKQLA</sequence>
<evidence type="ECO:0000259" key="4">
    <source>
        <dbReference type="Pfam" id="PF00326"/>
    </source>
</evidence>
<dbReference type="EMBL" id="RCZM01000001">
    <property type="protein sequence ID" value="TPG19592.1"/>
    <property type="molecule type" value="Genomic_DNA"/>
</dbReference>
<feature type="domain" description="Peptidase S9 prolyl oligopeptidase catalytic" evidence="4">
    <location>
        <begin position="161"/>
        <end position="366"/>
    </location>
</feature>
<comment type="caution">
    <text evidence="5">The sequence shown here is derived from an EMBL/GenBank/DDBJ whole genome shotgun (WGS) entry which is preliminary data.</text>
</comment>
<evidence type="ECO:0000256" key="1">
    <source>
        <dbReference type="ARBA" id="ARBA00008645"/>
    </source>
</evidence>
<dbReference type="Gene3D" id="3.40.50.1820">
    <property type="entry name" value="alpha/beta hydrolase"/>
    <property type="match status" value="1"/>
</dbReference>
<evidence type="ECO:0000256" key="2">
    <source>
        <dbReference type="ARBA" id="ARBA00022801"/>
    </source>
</evidence>
<dbReference type="PANTHER" id="PTHR22946">
    <property type="entry name" value="DIENELACTONE HYDROLASE DOMAIN-CONTAINING PROTEIN-RELATED"/>
    <property type="match status" value="1"/>
</dbReference>
<evidence type="ECO:0000313" key="5">
    <source>
        <dbReference type="EMBL" id="TPG19592.1"/>
    </source>
</evidence>
<name>A0A502D442_9MICO</name>
<dbReference type="InterPro" id="IPR001375">
    <property type="entry name" value="Peptidase_S9_cat"/>
</dbReference>
<keyword evidence="6" id="KW-1185">Reference proteome</keyword>
<organism evidence="5 6">
    <name type="scientific">Pedococcus bigeumensis</name>
    <dbReference type="NCBI Taxonomy" id="433644"/>
    <lineage>
        <taxon>Bacteria</taxon>
        <taxon>Bacillati</taxon>
        <taxon>Actinomycetota</taxon>
        <taxon>Actinomycetes</taxon>
        <taxon>Micrococcales</taxon>
        <taxon>Intrasporangiaceae</taxon>
        <taxon>Pedococcus</taxon>
    </lineage>
</organism>
<accession>A0A502D442</accession>
<dbReference type="PANTHER" id="PTHR22946:SF9">
    <property type="entry name" value="POLYKETIDE TRANSFERASE AF380"/>
    <property type="match status" value="1"/>
</dbReference>
<reference evidence="5 6" key="1">
    <citation type="journal article" date="2019" name="Environ. Microbiol.">
        <title>Species interactions and distinct microbial communities in high Arctic permafrost affected cryosols are associated with the CH4 and CO2 gas fluxes.</title>
        <authorList>
            <person name="Altshuler I."/>
            <person name="Hamel J."/>
            <person name="Turney S."/>
            <person name="Magnuson E."/>
            <person name="Levesque R."/>
            <person name="Greer C."/>
            <person name="Whyte L.G."/>
        </authorList>
    </citation>
    <scope>NUCLEOTIDE SEQUENCE [LARGE SCALE GENOMIC DNA]</scope>
    <source>
        <strain evidence="5 6">S9.3A</strain>
    </source>
</reference>
<dbReference type="InterPro" id="IPR050261">
    <property type="entry name" value="FrsA_esterase"/>
</dbReference>
<evidence type="ECO:0000256" key="3">
    <source>
        <dbReference type="SAM" id="MobiDB-lite"/>
    </source>
</evidence>
<keyword evidence="2 5" id="KW-0378">Hydrolase</keyword>
<dbReference type="GO" id="GO:0006508">
    <property type="term" value="P:proteolysis"/>
    <property type="evidence" value="ECO:0007669"/>
    <property type="project" value="InterPro"/>
</dbReference>
<dbReference type="GO" id="GO:0052689">
    <property type="term" value="F:carboxylic ester hydrolase activity"/>
    <property type="evidence" value="ECO:0007669"/>
    <property type="project" value="UniProtKB-ARBA"/>
</dbReference>
<feature type="region of interest" description="Disordered" evidence="3">
    <location>
        <begin position="16"/>
        <end position="38"/>
    </location>
</feature>
<dbReference type="Pfam" id="PF00326">
    <property type="entry name" value="Peptidase_S9"/>
    <property type="match status" value="1"/>
</dbReference>
<dbReference type="AlphaFoldDB" id="A0A502D442"/>
<protein>
    <submittedName>
        <fullName evidence="5">Alpha/beta fold hydrolase</fullName>
    </submittedName>
</protein>
<proteinExistence type="inferred from homology"/>
<dbReference type="GO" id="GO:0008236">
    <property type="term" value="F:serine-type peptidase activity"/>
    <property type="evidence" value="ECO:0007669"/>
    <property type="project" value="InterPro"/>
</dbReference>
<comment type="similarity">
    <text evidence="1">Belongs to the AB hydrolase superfamily.</text>
</comment>
<evidence type="ECO:0000313" key="6">
    <source>
        <dbReference type="Proteomes" id="UP000317722"/>
    </source>
</evidence>
<dbReference type="Proteomes" id="UP000317722">
    <property type="component" value="Unassembled WGS sequence"/>
</dbReference>